<gene>
    <name evidence="1" type="ORF">POPTR_005G151800</name>
</gene>
<proteinExistence type="predicted"/>
<dbReference type="InParanoid" id="A0A2K2AH42"/>
<name>A0A2K2AH42_POPTR</name>
<protein>
    <submittedName>
        <fullName evidence="1">Uncharacterized protein</fullName>
    </submittedName>
</protein>
<organism evidence="1 2">
    <name type="scientific">Populus trichocarpa</name>
    <name type="common">Western balsam poplar</name>
    <name type="synonym">Populus balsamifera subsp. trichocarpa</name>
    <dbReference type="NCBI Taxonomy" id="3694"/>
    <lineage>
        <taxon>Eukaryota</taxon>
        <taxon>Viridiplantae</taxon>
        <taxon>Streptophyta</taxon>
        <taxon>Embryophyta</taxon>
        <taxon>Tracheophyta</taxon>
        <taxon>Spermatophyta</taxon>
        <taxon>Magnoliopsida</taxon>
        <taxon>eudicotyledons</taxon>
        <taxon>Gunneridae</taxon>
        <taxon>Pentapetalae</taxon>
        <taxon>rosids</taxon>
        <taxon>fabids</taxon>
        <taxon>Malpighiales</taxon>
        <taxon>Salicaceae</taxon>
        <taxon>Saliceae</taxon>
        <taxon>Populus</taxon>
    </lineage>
</organism>
<evidence type="ECO:0000313" key="1">
    <source>
        <dbReference type="EMBL" id="PNT36845.1"/>
    </source>
</evidence>
<dbReference type="STRING" id="3694.A0A2K2AH42"/>
<evidence type="ECO:0000313" key="2">
    <source>
        <dbReference type="Proteomes" id="UP000006729"/>
    </source>
</evidence>
<sequence>MDADPIDGQDFMDSMLCVSGSRLIQSGLINTTHFKERPVTFVNAGGGAIKKEGNINLDIEKDCSFEGGDVLRTDESIINGGDRPSVYQSTRFFC</sequence>
<accession>A0A2K2AH42</accession>
<dbReference type="AlphaFoldDB" id="A0A2K2AH42"/>
<dbReference type="Proteomes" id="UP000006729">
    <property type="component" value="Chromosome 5"/>
</dbReference>
<keyword evidence="2" id="KW-1185">Reference proteome</keyword>
<dbReference type="EMBL" id="CM009294">
    <property type="protein sequence ID" value="PNT36845.1"/>
    <property type="molecule type" value="Genomic_DNA"/>
</dbReference>
<reference evidence="1 2" key="1">
    <citation type="journal article" date="2006" name="Science">
        <title>The genome of black cottonwood, Populus trichocarpa (Torr. &amp; Gray).</title>
        <authorList>
            <person name="Tuskan G.A."/>
            <person name="Difazio S."/>
            <person name="Jansson S."/>
            <person name="Bohlmann J."/>
            <person name="Grigoriev I."/>
            <person name="Hellsten U."/>
            <person name="Putnam N."/>
            <person name="Ralph S."/>
            <person name="Rombauts S."/>
            <person name="Salamov A."/>
            <person name="Schein J."/>
            <person name="Sterck L."/>
            <person name="Aerts A."/>
            <person name="Bhalerao R.R."/>
            <person name="Bhalerao R.P."/>
            <person name="Blaudez D."/>
            <person name="Boerjan W."/>
            <person name="Brun A."/>
            <person name="Brunner A."/>
            <person name="Busov V."/>
            <person name="Campbell M."/>
            <person name="Carlson J."/>
            <person name="Chalot M."/>
            <person name="Chapman J."/>
            <person name="Chen G.L."/>
            <person name="Cooper D."/>
            <person name="Coutinho P.M."/>
            <person name="Couturier J."/>
            <person name="Covert S."/>
            <person name="Cronk Q."/>
            <person name="Cunningham R."/>
            <person name="Davis J."/>
            <person name="Degroeve S."/>
            <person name="Dejardin A."/>
            <person name="Depamphilis C."/>
            <person name="Detter J."/>
            <person name="Dirks B."/>
            <person name="Dubchak I."/>
            <person name="Duplessis S."/>
            <person name="Ehlting J."/>
            <person name="Ellis B."/>
            <person name="Gendler K."/>
            <person name="Goodstein D."/>
            <person name="Gribskov M."/>
            <person name="Grimwood J."/>
            <person name="Groover A."/>
            <person name="Gunter L."/>
            <person name="Hamberger B."/>
            <person name="Heinze B."/>
            <person name="Helariutta Y."/>
            <person name="Henrissat B."/>
            <person name="Holligan D."/>
            <person name="Holt R."/>
            <person name="Huang W."/>
            <person name="Islam-Faridi N."/>
            <person name="Jones S."/>
            <person name="Jones-Rhoades M."/>
            <person name="Jorgensen R."/>
            <person name="Joshi C."/>
            <person name="Kangasjarvi J."/>
            <person name="Karlsson J."/>
            <person name="Kelleher C."/>
            <person name="Kirkpatrick R."/>
            <person name="Kirst M."/>
            <person name="Kohler A."/>
            <person name="Kalluri U."/>
            <person name="Larimer F."/>
            <person name="Leebens-Mack J."/>
            <person name="Leple J.C."/>
            <person name="Locascio P."/>
            <person name="Lou Y."/>
            <person name="Lucas S."/>
            <person name="Martin F."/>
            <person name="Montanini B."/>
            <person name="Napoli C."/>
            <person name="Nelson D.R."/>
            <person name="Nelson C."/>
            <person name="Nieminen K."/>
            <person name="Nilsson O."/>
            <person name="Pereda V."/>
            <person name="Peter G."/>
            <person name="Philippe R."/>
            <person name="Pilate G."/>
            <person name="Poliakov A."/>
            <person name="Razumovskaya J."/>
            <person name="Richardson P."/>
            <person name="Rinaldi C."/>
            <person name="Ritland K."/>
            <person name="Rouze P."/>
            <person name="Ryaboy D."/>
            <person name="Schmutz J."/>
            <person name="Schrader J."/>
            <person name="Segerman B."/>
            <person name="Shin H."/>
            <person name="Siddiqui A."/>
            <person name="Sterky F."/>
            <person name="Terry A."/>
            <person name="Tsai C.J."/>
            <person name="Uberbacher E."/>
            <person name="Unneberg P."/>
            <person name="Vahala J."/>
            <person name="Wall K."/>
            <person name="Wessler S."/>
            <person name="Yang G."/>
            <person name="Yin T."/>
            <person name="Douglas C."/>
            <person name="Marra M."/>
            <person name="Sandberg G."/>
            <person name="Van de Peer Y."/>
            <person name="Rokhsar D."/>
        </authorList>
    </citation>
    <scope>NUCLEOTIDE SEQUENCE [LARGE SCALE GENOMIC DNA]</scope>
    <source>
        <strain evidence="2">cv. Nisqually</strain>
    </source>
</reference>